<dbReference type="EMBL" id="LXQA011178468">
    <property type="protein sequence ID" value="MCI87900.1"/>
    <property type="molecule type" value="Genomic_DNA"/>
</dbReference>
<evidence type="ECO:0000313" key="3">
    <source>
        <dbReference type="Proteomes" id="UP000265520"/>
    </source>
</evidence>
<sequence>DQTIHNEQRAYRIESEDSYRSTLQARPAAPHAPHAPPAQPAAHAPLAQAPVRLRLTL</sequence>
<feature type="region of interest" description="Disordered" evidence="1">
    <location>
        <begin position="1"/>
        <end position="57"/>
    </location>
</feature>
<feature type="compositionally biased region" description="Low complexity" evidence="1">
    <location>
        <begin position="40"/>
        <end position="50"/>
    </location>
</feature>
<organism evidence="2 3">
    <name type="scientific">Trifolium medium</name>
    <dbReference type="NCBI Taxonomy" id="97028"/>
    <lineage>
        <taxon>Eukaryota</taxon>
        <taxon>Viridiplantae</taxon>
        <taxon>Streptophyta</taxon>
        <taxon>Embryophyta</taxon>
        <taxon>Tracheophyta</taxon>
        <taxon>Spermatophyta</taxon>
        <taxon>Magnoliopsida</taxon>
        <taxon>eudicotyledons</taxon>
        <taxon>Gunneridae</taxon>
        <taxon>Pentapetalae</taxon>
        <taxon>rosids</taxon>
        <taxon>fabids</taxon>
        <taxon>Fabales</taxon>
        <taxon>Fabaceae</taxon>
        <taxon>Papilionoideae</taxon>
        <taxon>50 kb inversion clade</taxon>
        <taxon>NPAAA clade</taxon>
        <taxon>Hologalegina</taxon>
        <taxon>IRL clade</taxon>
        <taxon>Trifolieae</taxon>
        <taxon>Trifolium</taxon>
    </lineage>
</organism>
<reference evidence="2 3" key="1">
    <citation type="journal article" date="2018" name="Front. Plant Sci.">
        <title>Red Clover (Trifolium pratense) and Zigzag Clover (T. medium) - A Picture of Genomic Similarities and Differences.</title>
        <authorList>
            <person name="Dluhosova J."/>
            <person name="Istvanek J."/>
            <person name="Nedelnik J."/>
            <person name="Repkova J."/>
        </authorList>
    </citation>
    <scope>NUCLEOTIDE SEQUENCE [LARGE SCALE GENOMIC DNA]</scope>
    <source>
        <strain evidence="3">cv. 10/8</strain>
        <tissue evidence="2">Leaf</tissue>
    </source>
</reference>
<evidence type="ECO:0000256" key="1">
    <source>
        <dbReference type="SAM" id="MobiDB-lite"/>
    </source>
</evidence>
<proteinExistence type="predicted"/>
<protein>
    <submittedName>
        <fullName evidence="2">Uncharacterized protein</fullName>
    </submittedName>
</protein>
<evidence type="ECO:0000313" key="2">
    <source>
        <dbReference type="EMBL" id="MCI87900.1"/>
    </source>
</evidence>
<feature type="compositionally biased region" description="Basic and acidic residues" evidence="1">
    <location>
        <begin position="1"/>
        <end position="19"/>
    </location>
</feature>
<comment type="caution">
    <text evidence="2">The sequence shown here is derived from an EMBL/GenBank/DDBJ whole genome shotgun (WGS) entry which is preliminary data.</text>
</comment>
<dbReference type="Proteomes" id="UP000265520">
    <property type="component" value="Unassembled WGS sequence"/>
</dbReference>
<feature type="non-terminal residue" evidence="2">
    <location>
        <position position="1"/>
    </location>
</feature>
<name>A0A392VNB2_9FABA</name>
<keyword evidence="3" id="KW-1185">Reference proteome</keyword>
<feature type="non-terminal residue" evidence="2">
    <location>
        <position position="57"/>
    </location>
</feature>
<dbReference type="AlphaFoldDB" id="A0A392VNB2"/>
<accession>A0A392VNB2</accession>